<reference evidence="2" key="1">
    <citation type="submission" date="2023-03" db="EMBL/GenBank/DDBJ databases">
        <title>Massive genome expansion in bonnet fungi (Mycena s.s.) driven by repeated elements and novel gene families across ecological guilds.</title>
        <authorList>
            <consortium name="Lawrence Berkeley National Laboratory"/>
            <person name="Harder C.B."/>
            <person name="Miyauchi S."/>
            <person name="Viragh M."/>
            <person name="Kuo A."/>
            <person name="Thoen E."/>
            <person name="Andreopoulos B."/>
            <person name="Lu D."/>
            <person name="Skrede I."/>
            <person name="Drula E."/>
            <person name="Henrissat B."/>
            <person name="Morin E."/>
            <person name="Kohler A."/>
            <person name="Barry K."/>
            <person name="LaButti K."/>
            <person name="Morin E."/>
            <person name="Salamov A."/>
            <person name="Lipzen A."/>
            <person name="Mereny Z."/>
            <person name="Hegedus B."/>
            <person name="Baldrian P."/>
            <person name="Stursova M."/>
            <person name="Weitz H."/>
            <person name="Taylor A."/>
            <person name="Grigoriev I.V."/>
            <person name="Nagy L.G."/>
            <person name="Martin F."/>
            <person name="Kauserud H."/>
        </authorList>
    </citation>
    <scope>NUCLEOTIDE SEQUENCE</scope>
    <source>
        <strain evidence="2">CBHHK188m</strain>
    </source>
</reference>
<gene>
    <name evidence="2" type="ORF">DFH07DRAFT_784220</name>
</gene>
<evidence type="ECO:0000256" key="1">
    <source>
        <dbReference type="SAM" id="MobiDB-lite"/>
    </source>
</evidence>
<feature type="region of interest" description="Disordered" evidence="1">
    <location>
        <begin position="33"/>
        <end position="56"/>
    </location>
</feature>
<comment type="caution">
    <text evidence="2">The sequence shown here is derived from an EMBL/GenBank/DDBJ whole genome shotgun (WGS) entry which is preliminary data.</text>
</comment>
<protein>
    <submittedName>
        <fullName evidence="2">Uncharacterized protein</fullName>
    </submittedName>
</protein>
<feature type="compositionally biased region" description="Basic and acidic residues" evidence="1">
    <location>
        <begin position="41"/>
        <end position="51"/>
    </location>
</feature>
<keyword evidence="3" id="KW-1185">Reference proteome</keyword>
<accession>A0AAD7MK05</accession>
<dbReference type="EMBL" id="JARJLG010000272">
    <property type="protein sequence ID" value="KAJ7721063.1"/>
    <property type="molecule type" value="Genomic_DNA"/>
</dbReference>
<proteinExistence type="predicted"/>
<name>A0AAD7MK05_9AGAR</name>
<evidence type="ECO:0000313" key="2">
    <source>
        <dbReference type="EMBL" id="KAJ7721063.1"/>
    </source>
</evidence>
<evidence type="ECO:0000313" key="3">
    <source>
        <dbReference type="Proteomes" id="UP001215280"/>
    </source>
</evidence>
<dbReference type="AlphaFoldDB" id="A0AAD7MK05"/>
<organism evidence="2 3">
    <name type="scientific">Mycena maculata</name>
    <dbReference type="NCBI Taxonomy" id="230809"/>
    <lineage>
        <taxon>Eukaryota</taxon>
        <taxon>Fungi</taxon>
        <taxon>Dikarya</taxon>
        <taxon>Basidiomycota</taxon>
        <taxon>Agaricomycotina</taxon>
        <taxon>Agaricomycetes</taxon>
        <taxon>Agaricomycetidae</taxon>
        <taxon>Agaricales</taxon>
        <taxon>Marasmiineae</taxon>
        <taxon>Mycenaceae</taxon>
        <taxon>Mycena</taxon>
    </lineage>
</organism>
<sequence length="191" mass="21820">MVVKAASGFLANFLETSNVFLPAFTMMAHSTSTSAAQSADSPREAAKETPKTRKLSAKQLAARAAASVRYREKNREQVLLAGRLQAERRRAIQKKDPDARARAREASARYCARNRDELALQQRQVRKRAFIDKHGVHAYIQRRFDAPLKTKMNDPEPAEEDDSLLFYDGTSRMRIEALMICDYEDPFLKRW</sequence>
<dbReference type="Proteomes" id="UP001215280">
    <property type="component" value="Unassembled WGS sequence"/>
</dbReference>